<accession>A0A7W3JRB7</accession>
<dbReference type="RefSeq" id="WP_167044928.1">
    <property type="nucleotide sequence ID" value="NZ_JAAOZB010000001.1"/>
</dbReference>
<proteinExistence type="predicted"/>
<dbReference type="EMBL" id="JACGWY010000008">
    <property type="protein sequence ID" value="MBA8817584.1"/>
    <property type="molecule type" value="Genomic_DNA"/>
</dbReference>
<evidence type="ECO:0000313" key="1">
    <source>
        <dbReference type="EMBL" id="MBA8817584.1"/>
    </source>
</evidence>
<dbReference type="SUPFAM" id="SSF56784">
    <property type="entry name" value="HAD-like"/>
    <property type="match status" value="1"/>
</dbReference>
<reference evidence="1 2" key="1">
    <citation type="submission" date="2020-07" db="EMBL/GenBank/DDBJ databases">
        <title>Sequencing the genomes of 1000 actinobacteria strains.</title>
        <authorList>
            <person name="Klenk H.-P."/>
        </authorList>
    </citation>
    <scope>NUCLEOTIDE SEQUENCE [LARGE SCALE GENOMIC DNA]</scope>
    <source>
        <strain evidence="1 2">DSM 27576</strain>
    </source>
</reference>
<organism evidence="1 2">
    <name type="scientific">Microbacterium halimionae</name>
    <dbReference type="NCBI Taxonomy" id="1526413"/>
    <lineage>
        <taxon>Bacteria</taxon>
        <taxon>Bacillati</taxon>
        <taxon>Actinomycetota</taxon>
        <taxon>Actinomycetes</taxon>
        <taxon>Micrococcales</taxon>
        <taxon>Microbacteriaceae</taxon>
        <taxon>Microbacterium</taxon>
    </lineage>
</organism>
<dbReference type="Gene3D" id="3.40.50.1000">
    <property type="entry name" value="HAD superfamily/HAD-like"/>
    <property type="match status" value="1"/>
</dbReference>
<keyword evidence="2" id="KW-1185">Reference proteome</keyword>
<name>A0A7W3JRB7_9MICO</name>
<dbReference type="InterPro" id="IPR036412">
    <property type="entry name" value="HAD-like_sf"/>
</dbReference>
<gene>
    <name evidence="1" type="ORF">FHX48_002689</name>
</gene>
<evidence type="ECO:0000313" key="2">
    <source>
        <dbReference type="Proteomes" id="UP000526083"/>
    </source>
</evidence>
<dbReference type="Pfam" id="PF00702">
    <property type="entry name" value="Hydrolase"/>
    <property type="match status" value="1"/>
</dbReference>
<dbReference type="AlphaFoldDB" id="A0A7W3JRB7"/>
<dbReference type="InterPro" id="IPR023214">
    <property type="entry name" value="HAD_sf"/>
</dbReference>
<protein>
    <submittedName>
        <fullName evidence="1">FMN phosphatase YigB (HAD superfamily)</fullName>
    </submittedName>
</protein>
<comment type="caution">
    <text evidence="1">The sequence shown here is derived from an EMBL/GenBank/DDBJ whole genome shotgun (WGS) entry which is preliminary data.</text>
</comment>
<sequence length="233" mass="24191">MTPTIVFDFDGTLAVGPGPILAYAKLIAPAAGADFFDRARTSLLAFESGASEYRDGYAIIGALADSDGVDPEITQAAYYASRKLLGTDQAPVSTMPELADFLQELRAHARIVLATNAPADGIDAVLTSWGVDDLFDEMRFTIGKPDGLIALVTEALAAGPVLAIGDIAEFDLAPAAELGADTALVGATAHTSPAVVTLRGRFISDLRSDIHTWAATAASHNTASPDASSSLER</sequence>
<dbReference type="Proteomes" id="UP000526083">
    <property type="component" value="Unassembled WGS sequence"/>
</dbReference>